<feature type="region of interest" description="Disordered" evidence="1">
    <location>
        <begin position="81"/>
        <end position="126"/>
    </location>
</feature>
<dbReference type="RefSeq" id="WP_093993146.1">
    <property type="nucleotide sequence ID" value="NZ_FXZK01000006.1"/>
</dbReference>
<feature type="compositionally biased region" description="Acidic residues" evidence="1">
    <location>
        <begin position="89"/>
        <end position="107"/>
    </location>
</feature>
<feature type="region of interest" description="Disordered" evidence="1">
    <location>
        <begin position="194"/>
        <end position="214"/>
    </location>
</feature>
<dbReference type="AlphaFoldDB" id="A0A238LGY3"/>
<feature type="compositionally biased region" description="Acidic residues" evidence="1">
    <location>
        <begin position="158"/>
        <end position="172"/>
    </location>
</feature>
<dbReference type="Proteomes" id="UP000201613">
    <property type="component" value="Unassembled WGS sequence"/>
</dbReference>
<dbReference type="EMBL" id="FXZK01000006">
    <property type="protein sequence ID" value="SMY08959.1"/>
    <property type="molecule type" value="Genomic_DNA"/>
</dbReference>
<gene>
    <name evidence="2" type="ORF">LOM8899_03119</name>
</gene>
<name>A0A238LGY3_9RHOB</name>
<sequence>MSDPVTNLEIEDVLSSIRRLVAEGDKLRTPAQAATPKPDDAPETLVLTESETAQETIESEPEFEPQAEKFVLSPAFRVDETSSSTVVVWDDDGADESADELASEDVAEAVSAPSDQTVQDESRDDAIAAEDSLDASPADDHLAFQAAPRVSTEHIESDDAAVENTSEVEEEVQSGAVEGRSRLEMTIAELEAAITGKAEDWEPDGSETTPVMDWSSTVAEPAFLSSRHGAKSTEIEDAQEVPETKPFVLRVSAREEIEPEENTDELAADLERSEPAALEGELDETLTAYLEEDEILDEETLRNLVVEIVRQELQGTLGERITRNVRKLVRREIYRVLSSQEFD</sequence>
<evidence type="ECO:0000313" key="3">
    <source>
        <dbReference type="Proteomes" id="UP000201613"/>
    </source>
</evidence>
<protein>
    <submittedName>
        <fullName evidence="2">Uncharacterized protein</fullName>
    </submittedName>
</protein>
<organism evidence="2 3">
    <name type="scientific">Flavimaricola marinus</name>
    <dbReference type="NCBI Taxonomy" id="1819565"/>
    <lineage>
        <taxon>Bacteria</taxon>
        <taxon>Pseudomonadati</taxon>
        <taxon>Pseudomonadota</taxon>
        <taxon>Alphaproteobacteria</taxon>
        <taxon>Rhodobacterales</taxon>
        <taxon>Paracoccaceae</taxon>
        <taxon>Flavimaricola</taxon>
    </lineage>
</organism>
<keyword evidence="3" id="KW-1185">Reference proteome</keyword>
<evidence type="ECO:0000313" key="2">
    <source>
        <dbReference type="EMBL" id="SMY08959.1"/>
    </source>
</evidence>
<proteinExistence type="predicted"/>
<dbReference type="OrthoDB" id="7875768at2"/>
<reference evidence="2 3" key="1">
    <citation type="submission" date="2017-05" db="EMBL/GenBank/DDBJ databases">
        <authorList>
            <person name="Song R."/>
            <person name="Chenine A.L."/>
            <person name="Ruprecht R.M."/>
        </authorList>
    </citation>
    <scope>NUCLEOTIDE SEQUENCE [LARGE SCALE GENOMIC DNA]</scope>
    <source>
        <strain evidence="2 3">CECT 8899</strain>
    </source>
</reference>
<accession>A0A238LGY3</accession>
<feature type="region of interest" description="Disordered" evidence="1">
    <location>
        <begin position="148"/>
        <end position="175"/>
    </location>
</feature>
<evidence type="ECO:0000256" key="1">
    <source>
        <dbReference type="SAM" id="MobiDB-lite"/>
    </source>
</evidence>